<sequence>MGVHGIDNATSEQTAKRLFDGLISRNKRNAIKRDICGKAFEELAAFSPIFVRLFGMLGERYAACAAPASNCPPGPPGPRGDPGLPG</sequence>
<name>A0A914REF8_PAREQ</name>
<evidence type="ECO:0000313" key="2">
    <source>
        <dbReference type="Proteomes" id="UP000887564"/>
    </source>
</evidence>
<feature type="region of interest" description="Disordered" evidence="1">
    <location>
        <begin position="67"/>
        <end position="86"/>
    </location>
</feature>
<dbReference type="WBParaSite" id="PEQ_0000501601-mRNA-1">
    <property type="protein sequence ID" value="PEQ_0000501601-mRNA-1"/>
    <property type="gene ID" value="PEQ_0000501601"/>
</dbReference>
<reference evidence="3" key="1">
    <citation type="submission" date="2022-11" db="UniProtKB">
        <authorList>
            <consortium name="WormBaseParasite"/>
        </authorList>
    </citation>
    <scope>IDENTIFICATION</scope>
</reference>
<evidence type="ECO:0000256" key="1">
    <source>
        <dbReference type="SAM" id="MobiDB-lite"/>
    </source>
</evidence>
<evidence type="ECO:0000313" key="3">
    <source>
        <dbReference type="WBParaSite" id="PEQ_0000501601-mRNA-1"/>
    </source>
</evidence>
<dbReference type="Proteomes" id="UP000887564">
    <property type="component" value="Unplaced"/>
</dbReference>
<feature type="compositionally biased region" description="Pro residues" evidence="1">
    <location>
        <begin position="70"/>
        <end position="86"/>
    </location>
</feature>
<organism evidence="2 3">
    <name type="scientific">Parascaris equorum</name>
    <name type="common">Equine roundworm</name>
    <dbReference type="NCBI Taxonomy" id="6256"/>
    <lineage>
        <taxon>Eukaryota</taxon>
        <taxon>Metazoa</taxon>
        <taxon>Ecdysozoa</taxon>
        <taxon>Nematoda</taxon>
        <taxon>Chromadorea</taxon>
        <taxon>Rhabditida</taxon>
        <taxon>Spirurina</taxon>
        <taxon>Ascaridomorpha</taxon>
        <taxon>Ascaridoidea</taxon>
        <taxon>Ascarididae</taxon>
        <taxon>Parascaris</taxon>
    </lineage>
</organism>
<keyword evidence="2" id="KW-1185">Reference proteome</keyword>
<dbReference type="AlphaFoldDB" id="A0A914REF8"/>
<protein>
    <submittedName>
        <fullName evidence="3">Uncharacterized protein</fullName>
    </submittedName>
</protein>
<accession>A0A914REF8</accession>
<proteinExistence type="predicted"/>